<evidence type="ECO:0000313" key="2">
    <source>
        <dbReference type="Proteomes" id="UP001157502"/>
    </source>
</evidence>
<evidence type="ECO:0000313" key="1">
    <source>
        <dbReference type="EMBL" id="KAJ7994166.1"/>
    </source>
</evidence>
<protein>
    <submittedName>
        <fullName evidence="1">Uncharacterized protein</fullName>
    </submittedName>
</protein>
<keyword evidence="2" id="KW-1185">Reference proteome</keyword>
<dbReference type="Proteomes" id="UP001157502">
    <property type="component" value="Chromosome 23"/>
</dbReference>
<dbReference type="EMBL" id="CM055750">
    <property type="protein sequence ID" value="KAJ7994166.1"/>
    <property type="molecule type" value="Genomic_DNA"/>
</dbReference>
<proteinExistence type="predicted"/>
<sequence>MITRTNIVRTFSPENTERNQCLRVPLTFPESEMWPDGPRGTDRIKLRDGDWVNWVNANCPLLCQCVCVRSRRPSRTCERADGQVAWRRPTGTGRGGRTQRSGRPAKCGQALRYRSAH</sequence>
<name>A0ACC2FS26_DALPE</name>
<reference evidence="1" key="1">
    <citation type="submission" date="2021-05" db="EMBL/GenBank/DDBJ databases">
        <authorList>
            <person name="Pan Q."/>
            <person name="Jouanno E."/>
            <person name="Zahm M."/>
            <person name="Klopp C."/>
            <person name="Cabau C."/>
            <person name="Louis A."/>
            <person name="Berthelot C."/>
            <person name="Parey E."/>
            <person name="Roest Crollius H."/>
            <person name="Montfort J."/>
            <person name="Robinson-Rechavi M."/>
            <person name="Bouchez O."/>
            <person name="Lampietro C."/>
            <person name="Lopez Roques C."/>
            <person name="Donnadieu C."/>
            <person name="Postlethwait J."/>
            <person name="Bobe J."/>
            <person name="Dillon D."/>
            <person name="Chandos A."/>
            <person name="von Hippel F."/>
            <person name="Guiguen Y."/>
        </authorList>
    </citation>
    <scope>NUCLEOTIDE SEQUENCE</scope>
    <source>
        <strain evidence="1">YG-Jan2019</strain>
    </source>
</reference>
<accession>A0ACC2FS26</accession>
<gene>
    <name evidence="1" type="ORF">DPEC_G00263090</name>
</gene>
<comment type="caution">
    <text evidence="1">The sequence shown here is derived from an EMBL/GenBank/DDBJ whole genome shotgun (WGS) entry which is preliminary data.</text>
</comment>
<organism evidence="1 2">
    <name type="scientific">Dallia pectoralis</name>
    <name type="common">Alaska blackfish</name>
    <dbReference type="NCBI Taxonomy" id="75939"/>
    <lineage>
        <taxon>Eukaryota</taxon>
        <taxon>Metazoa</taxon>
        <taxon>Chordata</taxon>
        <taxon>Craniata</taxon>
        <taxon>Vertebrata</taxon>
        <taxon>Euteleostomi</taxon>
        <taxon>Actinopterygii</taxon>
        <taxon>Neopterygii</taxon>
        <taxon>Teleostei</taxon>
        <taxon>Protacanthopterygii</taxon>
        <taxon>Esociformes</taxon>
        <taxon>Umbridae</taxon>
        <taxon>Dallia</taxon>
    </lineage>
</organism>